<dbReference type="WBParaSite" id="JU765_v2.g14869.t1">
    <property type="protein sequence ID" value="JU765_v2.g14869.t1"/>
    <property type="gene ID" value="JU765_v2.g14869"/>
</dbReference>
<accession>A0AC34QBE2</accession>
<evidence type="ECO:0000313" key="2">
    <source>
        <dbReference type="WBParaSite" id="JU765_v2.g14869.t1"/>
    </source>
</evidence>
<proteinExistence type="predicted"/>
<protein>
    <submittedName>
        <fullName evidence="2">WD repeat-containing protein 60</fullName>
    </submittedName>
</protein>
<sequence length="734" mass="81887">MSGLNEVKKVKVKNGTSTKDGKKSRSKSKEKKKDKENGTAERKSAVKDVKKEKSKKDKKSNHISVPDVPIQEEYKYEDDFEDYEDDFEPDSEPEVATQAVSKTETVVNVEPPSPTVPAPAVVDSMLLRRMENRRAAGGGGNQKVEEIKNKEMSPRISSATRKIDFTNARERDYGNQPTWLSNFHSIVKFELVTQQLNEITPLTSYDYYIQLFGKGNQNQSSTQTNDDSCSAEVQTETRESDSIWTQFPPNDNLGIGWGRSFNDSLEESSEVDLLNDTQLERFRDQRYVQFVDIAGKLITDLMNTKLNFDSNVYFSNKSKFAFSAGFESFSLKYAKIDARVSAVTVRNSQGYDAVLTAFYVKQSSIPELSNRSVIVEFRLEQDHVPSTGLIADNEVTAISYGPEDSPIICAGLIDGSCVAYDTNESSRFHRKYKLPWPGVKDGIPLRVPSYDTSFQACVDHKQNKGSPVIWIVAVGKVASFSFQLVTINQLGVITLFTLTESSVVLSDKIIDADFGVRPTSRIKLIKTSVIPNIISPTKNLVANCMVINPSNVYQVLIATNDGSIINYTRVKQGFTGPKVFKDQSCPISEVFSLRFSHFNSKIFAAGLSCGSISIYRSNQQNPIFTLFPPNSSRLSVTNVEWSPTTSHILYSIHGGERILIWDLATGKSPLHVCDIQAEFGAKIISIIVWRNENNIGLMGFGLTNGTLAVHALERLVTPKDEDLLEIAEKFQKMI</sequence>
<reference evidence="2" key="1">
    <citation type="submission" date="2022-11" db="UniProtKB">
        <authorList>
            <consortium name="WormBaseParasite"/>
        </authorList>
    </citation>
    <scope>IDENTIFICATION</scope>
</reference>
<dbReference type="Proteomes" id="UP000887576">
    <property type="component" value="Unplaced"/>
</dbReference>
<name>A0AC34QBE2_9BILA</name>
<evidence type="ECO:0000313" key="1">
    <source>
        <dbReference type="Proteomes" id="UP000887576"/>
    </source>
</evidence>
<organism evidence="1 2">
    <name type="scientific">Panagrolaimus sp. JU765</name>
    <dbReference type="NCBI Taxonomy" id="591449"/>
    <lineage>
        <taxon>Eukaryota</taxon>
        <taxon>Metazoa</taxon>
        <taxon>Ecdysozoa</taxon>
        <taxon>Nematoda</taxon>
        <taxon>Chromadorea</taxon>
        <taxon>Rhabditida</taxon>
        <taxon>Tylenchina</taxon>
        <taxon>Panagrolaimomorpha</taxon>
        <taxon>Panagrolaimoidea</taxon>
        <taxon>Panagrolaimidae</taxon>
        <taxon>Panagrolaimus</taxon>
    </lineage>
</organism>